<accession>A0ABS4H2F3</accession>
<name>A0ABS4H2F3_9BACL</name>
<dbReference type="SUPFAM" id="SSF88659">
    <property type="entry name" value="Sigma3 and sigma4 domains of RNA polymerase sigma factors"/>
    <property type="match status" value="1"/>
</dbReference>
<dbReference type="InterPro" id="IPR013324">
    <property type="entry name" value="RNA_pol_sigma_r3/r4-like"/>
</dbReference>
<sequence>MLSGHRDEYSKLVARYHNMVYRVCLKMTRDEESAKDLAQEVFMKAYRALPTFREQSSFSTWLYQISVRRCLDFKRVNDREWRHRSSEAVSESHIVSLQTPEDIVLSKDTSLMLHKMLDELAEPYKSVVKLHYFHQYSYQEIANETGATVRTVESQLYRAKQMMRKRGADLR</sequence>
<dbReference type="Pfam" id="PF04542">
    <property type="entry name" value="Sigma70_r2"/>
    <property type="match status" value="1"/>
</dbReference>
<evidence type="ECO:0000256" key="1">
    <source>
        <dbReference type="ARBA" id="ARBA00010641"/>
    </source>
</evidence>
<keyword evidence="8" id="KW-1185">Reference proteome</keyword>
<proteinExistence type="inferred from homology"/>
<evidence type="ECO:0000259" key="5">
    <source>
        <dbReference type="Pfam" id="PF04542"/>
    </source>
</evidence>
<evidence type="ECO:0000256" key="2">
    <source>
        <dbReference type="ARBA" id="ARBA00023015"/>
    </source>
</evidence>
<comment type="caution">
    <text evidence="7">The sequence shown here is derived from an EMBL/GenBank/DDBJ whole genome shotgun (WGS) entry which is preliminary data.</text>
</comment>
<feature type="domain" description="RNA polymerase sigma-70 region 2" evidence="5">
    <location>
        <begin position="12"/>
        <end position="79"/>
    </location>
</feature>
<evidence type="ECO:0000313" key="8">
    <source>
        <dbReference type="Proteomes" id="UP001519273"/>
    </source>
</evidence>
<reference evidence="7 8" key="1">
    <citation type="submission" date="2021-03" db="EMBL/GenBank/DDBJ databases">
        <title>Genomic Encyclopedia of Type Strains, Phase IV (KMG-IV): sequencing the most valuable type-strain genomes for metagenomic binning, comparative biology and taxonomic classification.</title>
        <authorList>
            <person name="Goeker M."/>
        </authorList>
    </citation>
    <scope>NUCLEOTIDE SEQUENCE [LARGE SCALE GENOMIC DNA]</scope>
    <source>
        <strain evidence="7 8">DSM 23491</strain>
    </source>
</reference>
<keyword evidence="2" id="KW-0805">Transcription regulation</keyword>
<dbReference type="EMBL" id="JAGGKP010000002">
    <property type="protein sequence ID" value="MBP1936719.1"/>
    <property type="molecule type" value="Genomic_DNA"/>
</dbReference>
<dbReference type="InterPro" id="IPR007627">
    <property type="entry name" value="RNA_pol_sigma70_r2"/>
</dbReference>
<protein>
    <submittedName>
        <fullName evidence="7">RNA polymerase sigma-70 factor (ECF subfamily)</fullName>
    </submittedName>
</protein>
<dbReference type="Pfam" id="PF08281">
    <property type="entry name" value="Sigma70_r4_2"/>
    <property type="match status" value="1"/>
</dbReference>
<evidence type="ECO:0000259" key="6">
    <source>
        <dbReference type="Pfam" id="PF08281"/>
    </source>
</evidence>
<dbReference type="InterPro" id="IPR013249">
    <property type="entry name" value="RNA_pol_sigma70_r4_t2"/>
</dbReference>
<organism evidence="7 8">
    <name type="scientific">Paenibacillus sediminis</name>
    <dbReference type="NCBI Taxonomy" id="664909"/>
    <lineage>
        <taxon>Bacteria</taxon>
        <taxon>Bacillati</taxon>
        <taxon>Bacillota</taxon>
        <taxon>Bacilli</taxon>
        <taxon>Bacillales</taxon>
        <taxon>Paenibacillaceae</taxon>
        <taxon>Paenibacillus</taxon>
    </lineage>
</organism>
<dbReference type="Gene3D" id="1.10.10.10">
    <property type="entry name" value="Winged helix-like DNA-binding domain superfamily/Winged helix DNA-binding domain"/>
    <property type="match status" value="1"/>
</dbReference>
<feature type="domain" description="RNA polymerase sigma factor 70 region 4 type 2" evidence="6">
    <location>
        <begin position="111"/>
        <end position="163"/>
    </location>
</feature>
<dbReference type="InterPro" id="IPR013325">
    <property type="entry name" value="RNA_pol_sigma_r2"/>
</dbReference>
<keyword evidence="4" id="KW-0804">Transcription</keyword>
<gene>
    <name evidence="7" type="ORF">J2Z20_001600</name>
</gene>
<dbReference type="PANTHER" id="PTHR43133:SF60">
    <property type="entry name" value="RNA POLYMERASE SIGMA FACTOR SIGV"/>
    <property type="match status" value="1"/>
</dbReference>
<dbReference type="Proteomes" id="UP001519273">
    <property type="component" value="Unassembled WGS sequence"/>
</dbReference>
<evidence type="ECO:0000313" key="7">
    <source>
        <dbReference type="EMBL" id="MBP1936719.1"/>
    </source>
</evidence>
<dbReference type="InterPro" id="IPR036388">
    <property type="entry name" value="WH-like_DNA-bd_sf"/>
</dbReference>
<dbReference type="PANTHER" id="PTHR43133">
    <property type="entry name" value="RNA POLYMERASE ECF-TYPE SIGMA FACTO"/>
    <property type="match status" value="1"/>
</dbReference>
<dbReference type="InterPro" id="IPR039425">
    <property type="entry name" value="RNA_pol_sigma-70-like"/>
</dbReference>
<dbReference type="SUPFAM" id="SSF88946">
    <property type="entry name" value="Sigma2 domain of RNA polymerase sigma factors"/>
    <property type="match status" value="1"/>
</dbReference>
<comment type="similarity">
    <text evidence="1">Belongs to the sigma-70 factor family. ECF subfamily.</text>
</comment>
<dbReference type="NCBIfam" id="TIGR02937">
    <property type="entry name" value="sigma70-ECF"/>
    <property type="match status" value="1"/>
</dbReference>
<dbReference type="Gene3D" id="1.10.1740.10">
    <property type="match status" value="1"/>
</dbReference>
<dbReference type="InterPro" id="IPR014284">
    <property type="entry name" value="RNA_pol_sigma-70_dom"/>
</dbReference>
<evidence type="ECO:0000256" key="4">
    <source>
        <dbReference type="ARBA" id="ARBA00023163"/>
    </source>
</evidence>
<dbReference type="CDD" id="cd06171">
    <property type="entry name" value="Sigma70_r4"/>
    <property type="match status" value="1"/>
</dbReference>
<keyword evidence="3" id="KW-0731">Sigma factor</keyword>
<evidence type="ECO:0000256" key="3">
    <source>
        <dbReference type="ARBA" id="ARBA00023082"/>
    </source>
</evidence>